<organism evidence="6">
    <name type="scientific">Echinostoma caproni</name>
    <dbReference type="NCBI Taxonomy" id="27848"/>
    <lineage>
        <taxon>Eukaryota</taxon>
        <taxon>Metazoa</taxon>
        <taxon>Spiralia</taxon>
        <taxon>Lophotrochozoa</taxon>
        <taxon>Platyhelminthes</taxon>
        <taxon>Trematoda</taxon>
        <taxon>Digenea</taxon>
        <taxon>Plagiorchiida</taxon>
        <taxon>Echinostomata</taxon>
        <taxon>Echinostomatoidea</taxon>
        <taxon>Echinostomatidae</taxon>
        <taxon>Echinostoma</taxon>
    </lineage>
</organism>
<dbReference type="SUPFAM" id="SSF54928">
    <property type="entry name" value="RNA-binding domain, RBD"/>
    <property type="match status" value="1"/>
</dbReference>
<feature type="compositionally biased region" description="Gly residues" evidence="2">
    <location>
        <begin position="138"/>
        <end position="153"/>
    </location>
</feature>
<proteinExistence type="predicted"/>
<feature type="compositionally biased region" description="Gly residues" evidence="2">
    <location>
        <begin position="172"/>
        <end position="181"/>
    </location>
</feature>
<feature type="compositionally biased region" description="Polar residues" evidence="2">
    <location>
        <begin position="117"/>
        <end position="130"/>
    </location>
</feature>
<dbReference type="Proteomes" id="UP000272942">
    <property type="component" value="Unassembled WGS sequence"/>
</dbReference>
<dbReference type="PROSITE" id="PS50102">
    <property type="entry name" value="RRM"/>
    <property type="match status" value="1"/>
</dbReference>
<dbReference type="EMBL" id="UZAN01060412">
    <property type="protein sequence ID" value="VDP92664.1"/>
    <property type="molecule type" value="Genomic_DNA"/>
</dbReference>
<evidence type="ECO:0000313" key="5">
    <source>
        <dbReference type="Proteomes" id="UP000272942"/>
    </source>
</evidence>
<feature type="domain" description="RRM" evidence="3">
    <location>
        <begin position="14"/>
        <end position="90"/>
    </location>
</feature>
<reference evidence="4 5" key="2">
    <citation type="submission" date="2018-11" db="EMBL/GenBank/DDBJ databases">
        <authorList>
            <consortium name="Pathogen Informatics"/>
        </authorList>
    </citation>
    <scope>NUCLEOTIDE SEQUENCE [LARGE SCALE GENOMIC DNA]</scope>
    <source>
        <strain evidence="4 5">Egypt</strain>
    </source>
</reference>
<dbReference type="OrthoDB" id="6255045at2759"/>
<dbReference type="InterPro" id="IPR035979">
    <property type="entry name" value="RBD_domain_sf"/>
</dbReference>
<dbReference type="AlphaFoldDB" id="A0A183B857"/>
<evidence type="ECO:0000313" key="6">
    <source>
        <dbReference type="WBParaSite" id="ECPE_0001543201-mRNA-1"/>
    </source>
</evidence>
<dbReference type="CDD" id="cd00590">
    <property type="entry name" value="RRM_SF"/>
    <property type="match status" value="1"/>
</dbReference>
<keyword evidence="1" id="KW-0694">RNA-binding</keyword>
<dbReference type="Gene3D" id="3.30.70.330">
    <property type="match status" value="1"/>
</dbReference>
<keyword evidence="5" id="KW-1185">Reference proteome</keyword>
<dbReference type="WBParaSite" id="ECPE_0001543201-mRNA-1">
    <property type="protein sequence ID" value="ECPE_0001543201-mRNA-1"/>
    <property type="gene ID" value="ECPE_0001543201"/>
</dbReference>
<protein>
    <submittedName>
        <fullName evidence="6">RRM domain-containing protein</fullName>
    </submittedName>
</protein>
<dbReference type="InterPro" id="IPR012677">
    <property type="entry name" value="Nucleotide-bd_a/b_plait_sf"/>
</dbReference>
<evidence type="ECO:0000256" key="1">
    <source>
        <dbReference type="PROSITE-ProRule" id="PRU00176"/>
    </source>
</evidence>
<feature type="region of interest" description="Disordered" evidence="2">
    <location>
        <begin position="94"/>
        <end position="261"/>
    </location>
</feature>
<gene>
    <name evidence="4" type="ORF">ECPE_LOCUS15392</name>
</gene>
<accession>A0A183B857</accession>
<dbReference type="GO" id="GO:0003723">
    <property type="term" value="F:RNA binding"/>
    <property type="evidence" value="ECO:0007669"/>
    <property type="project" value="UniProtKB-UniRule"/>
</dbReference>
<feature type="compositionally biased region" description="Basic and acidic residues" evidence="2">
    <location>
        <begin position="209"/>
        <end position="227"/>
    </location>
</feature>
<evidence type="ECO:0000259" key="3">
    <source>
        <dbReference type="PROSITE" id="PS50102"/>
    </source>
</evidence>
<evidence type="ECO:0000256" key="2">
    <source>
        <dbReference type="SAM" id="MobiDB-lite"/>
    </source>
</evidence>
<sequence length="261" mass="28348">MAAATTRNPIIQTTTLTVYNLPQAVDERGVRSIFPSAQYVRMNRQTDSSSSQSMCTVHFDSPHECQKVYAECQNGKTVGGRMLHVELCSNDENGQSGYFARDSGNQRDQSAGRREMSGNQRPYNDSQRGYSNPRGEYGSRGGLGSSCGFGGGRDQSNRGTPGHFRDNNRRGGAPGGPGGGRMNDYNYGRFDRDNRHGGGASGAQGNRHAARDSRDERRDRSPNRNEPVRGYGGGKGPRITSAVIRGNHDRSSSSESSDSDE</sequence>
<dbReference type="InterPro" id="IPR000504">
    <property type="entry name" value="RRM_dom"/>
</dbReference>
<reference evidence="6" key="1">
    <citation type="submission" date="2016-06" db="UniProtKB">
        <authorList>
            <consortium name="WormBaseParasite"/>
        </authorList>
    </citation>
    <scope>IDENTIFICATION</scope>
</reference>
<dbReference type="SMART" id="SM00360">
    <property type="entry name" value="RRM"/>
    <property type="match status" value="1"/>
</dbReference>
<evidence type="ECO:0000313" key="4">
    <source>
        <dbReference type="EMBL" id="VDP92664.1"/>
    </source>
</evidence>
<name>A0A183B857_9TREM</name>